<evidence type="ECO:0008006" key="3">
    <source>
        <dbReference type="Google" id="ProtNLM"/>
    </source>
</evidence>
<evidence type="ECO:0000313" key="1">
    <source>
        <dbReference type="EMBL" id="MDE1465396.1"/>
    </source>
</evidence>
<gene>
    <name evidence="1" type="ORF">ORQ98_25850</name>
</gene>
<feature type="non-terminal residue" evidence="1">
    <location>
        <position position="1"/>
    </location>
</feature>
<comment type="caution">
    <text evidence="1">The sequence shown here is derived from an EMBL/GenBank/DDBJ whole genome shotgun (WGS) entry which is preliminary data.</text>
</comment>
<dbReference type="RefSeq" id="WP_274691704.1">
    <property type="nucleotide sequence ID" value="NZ_JAPMOU010000062.1"/>
</dbReference>
<dbReference type="EMBL" id="JAPMOU010000062">
    <property type="protein sequence ID" value="MDE1465396.1"/>
    <property type="molecule type" value="Genomic_DNA"/>
</dbReference>
<sequence length="98" mass="11082">AGYSDKYVLEIIDKPDEIAAELVMQLEYEGPEQQETIANKINDQLASLSMEYKTIVRLAKFRPPIQVKCVKPGALFSQGMTKLKRIKRVSVSSEYKSS</sequence>
<protein>
    <recommendedName>
        <fullName evidence="3">AMP-dependent ligase C-terminal domain-containing protein</fullName>
    </recommendedName>
</protein>
<evidence type="ECO:0000313" key="2">
    <source>
        <dbReference type="Proteomes" id="UP001528823"/>
    </source>
</evidence>
<accession>A0ABT5UG89</accession>
<organism evidence="1 2">
    <name type="scientific">Spartinivicinus poritis</name>
    <dbReference type="NCBI Taxonomy" id="2994640"/>
    <lineage>
        <taxon>Bacteria</taxon>
        <taxon>Pseudomonadati</taxon>
        <taxon>Pseudomonadota</taxon>
        <taxon>Gammaproteobacteria</taxon>
        <taxon>Oceanospirillales</taxon>
        <taxon>Zooshikellaceae</taxon>
        <taxon>Spartinivicinus</taxon>
    </lineage>
</organism>
<proteinExistence type="predicted"/>
<reference evidence="1 2" key="1">
    <citation type="submission" date="2022-11" db="EMBL/GenBank/DDBJ databases">
        <title>Spartinivicinus poritis sp. nov., isolated from scleractinian coral Porites lutea.</title>
        <authorList>
            <person name="Zhang G."/>
            <person name="Cai L."/>
            <person name="Wei Q."/>
        </authorList>
    </citation>
    <scope>NUCLEOTIDE SEQUENCE [LARGE SCALE GENOMIC DNA]</scope>
    <source>
        <strain evidence="1 2">A2-2</strain>
    </source>
</reference>
<keyword evidence="2" id="KW-1185">Reference proteome</keyword>
<dbReference type="Proteomes" id="UP001528823">
    <property type="component" value="Unassembled WGS sequence"/>
</dbReference>
<name>A0ABT5UG89_9GAMM</name>